<dbReference type="Proteomes" id="UP000232323">
    <property type="component" value="Unassembled WGS sequence"/>
</dbReference>
<reference evidence="2 3" key="1">
    <citation type="submission" date="2017-08" db="EMBL/GenBank/DDBJ databases">
        <title>Acidophilic green algal genome provides insights into adaptation to an acidic environment.</title>
        <authorList>
            <person name="Hirooka S."/>
            <person name="Hirose Y."/>
            <person name="Kanesaki Y."/>
            <person name="Higuchi S."/>
            <person name="Fujiwara T."/>
            <person name="Onuma R."/>
            <person name="Era A."/>
            <person name="Ohbayashi R."/>
            <person name="Uzuka A."/>
            <person name="Nozaki H."/>
            <person name="Yoshikawa H."/>
            <person name="Miyagishima S.Y."/>
        </authorList>
    </citation>
    <scope>NUCLEOTIDE SEQUENCE [LARGE SCALE GENOMIC DNA]</scope>
    <source>
        <strain evidence="2 3">NIES-2499</strain>
    </source>
</reference>
<dbReference type="EMBL" id="BEGY01000106">
    <property type="protein sequence ID" value="GAX83764.1"/>
    <property type="molecule type" value="Genomic_DNA"/>
</dbReference>
<sequence length="124" mass="14122">MCWYTVSHCRTLTQRRHRNKTFLLFYFVMETALRVLDLSSAPEPQSVSTSSSSLSGAQKSHLNLHAQDAKSSRQIISGLQPQRHPQHNFILTQQPFSASYFNNMTYELTREGTGELLICKAFLG</sequence>
<name>A0A250XL14_9CHLO</name>
<evidence type="ECO:0000313" key="3">
    <source>
        <dbReference type="Proteomes" id="UP000232323"/>
    </source>
</evidence>
<protein>
    <submittedName>
        <fullName evidence="2">Uncharacterized protein</fullName>
    </submittedName>
</protein>
<evidence type="ECO:0000256" key="1">
    <source>
        <dbReference type="SAM" id="MobiDB-lite"/>
    </source>
</evidence>
<dbReference type="AlphaFoldDB" id="A0A250XL14"/>
<proteinExistence type="predicted"/>
<feature type="region of interest" description="Disordered" evidence="1">
    <location>
        <begin position="47"/>
        <end position="68"/>
    </location>
</feature>
<feature type="compositionally biased region" description="Low complexity" evidence="1">
    <location>
        <begin position="47"/>
        <end position="60"/>
    </location>
</feature>
<keyword evidence="3" id="KW-1185">Reference proteome</keyword>
<organism evidence="2 3">
    <name type="scientific">Chlamydomonas eustigma</name>
    <dbReference type="NCBI Taxonomy" id="1157962"/>
    <lineage>
        <taxon>Eukaryota</taxon>
        <taxon>Viridiplantae</taxon>
        <taxon>Chlorophyta</taxon>
        <taxon>core chlorophytes</taxon>
        <taxon>Chlorophyceae</taxon>
        <taxon>CS clade</taxon>
        <taxon>Chlamydomonadales</taxon>
        <taxon>Chlamydomonadaceae</taxon>
        <taxon>Chlamydomonas</taxon>
    </lineage>
</organism>
<evidence type="ECO:0000313" key="2">
    <source>
        <dbReference type="EMBL" id="GAX83764.1"/>
    </source>
</evidence>
<comment type="caution">
    <text evidence="2">The sequence shown here is derived from an EMBL/GenBank/DDBJ whole genome shotgun (WGS) entry which is preliminary data.</text>
</comment>
<accession>A0A250XL14</accession>
<gene>
    <name evidence="2" type="ORF">CEUSTIGMA_g11189.t1</name>
</gene>